<dbReference type="EMBL" id="JADLQX010000281">
    <property type="protein sequence ID" value="MBF6303202.1"/>
    <property type="molecule type" value="Genomic_DNA"/>
</dbReference>
<sequence length="99" mass="10517">ARTGDQLVGYVVPANGATVDVEQLRARLSAQLPSYMVPAAIVVLDAMPLNPHGKLDRKALPAPVFEAKVFRAPSTPIEEIVAEVFADLLGVPRVGVDDD</sequence>
<dbReference type="RefSeq" id="WP_195134344.1">
    <property type="nucleotide sequence ID" value="NZ_JADLQX010000281.1"/>
</dbReference>
<organism evidence="2 3">
    <name type="scientific">Nocardia amamiensis</name>
    <dbReference type="NCBI Taxonomy" id="404578"/>
    <lineage>
        <taxon>Bacteria</taxon>
        <taxon>Bacillati</taxon>
        <taxon>Actinomycetota</taxon>
        <taxon>Actinomycetes</taxon>
        <taxon>Mycobacteriales</taxon>
        <taxon>Nocardiaceae</taxon>
        <taxon>Nocardia</taxon>
    </lineage>
</organism>
<dbReference type="Pfam" id="PF13193">
    <property type="entry name" value="AMP-binding_C"/>
    <property type="match status" value="1"/>
</dbReference>
<gene>
    <name evidence="2" type="ORF">IU459_37825</name>
</gene>
<dbReference type="SUPFAM" id="SSF56801">
    <property type="entry name" value="Acetyl-CoA synthetase-like"/>
    <property type="match status" value="1"/>
</dbReference>
<dbReference type="InterPro" id="IPR029058">
    <property type="entry name" value="AB_hydrolase_fold"/>
</dbReference>
<comment type="caution">
    <text evidence="2">The sequence shown here is derived from an EMBL/GenBank/DDBJ whole genome shotgun (WGS) entry which is preliminary data.</text>
</comment>
<dbReference type="PANTHER" id="PTHR45527">
    <property type="entry name" value="NONRIBOSOMAL PEPTIDE SYNTHETASE"/>
    <property type="match status" value="1"/>
</dbReference>
<feature type="non-terminal residue" evidence="2">
    <location>
        <position position="99"/>
    </location>
</feature>
<evidence type="ECO:0000259" key="1">
    <source>
        <dbReference type="Pfam" id="PF13193"/>
    </source>
</evidence>
<dbReference type="Gene3D" id="3.40.50.1820">
    <property type="entry name" value="alpha/beta hydrolase"/>
    <property type="match status" value="1"/>
</dbReference>
<keyword evidence="3" id="KW-1185">Reference proteome</keyword>
<evidence type="ECO:0000313" key="3">
    <source>
        <dbReference type="Proteomes" id="UP000702209"/>
    </source>
</evidence>
<feature type="domain" description="AMP-binding enzyme C-terminal" evidence="1">
    <location>
        <begin position="2"/>
        <end position="54"/>
    </location>
</feature>
<dbReference type="InterPro" id="IPR045851">
    <property type="entry name" value="AMP-bd_C_sf"/>
</dbReference>
<name>A0ABS0D308_9NOCA</name>
<proteinExistence type="predicted"/>
<dbReference type="Gene3D" id="3.30.300.30">
    <property type="match status" value="1"/>
</dbReference>
<dbReference type="PANTHER" id="PTHR45527:SF1">
    <property type="entry name" value="FATTY ACID SYNTHASE"/>
    <property type="match status" value="1"/>
</dbReference>
<protein>
    <recommendedName>
        <fullName evidence="1">AMP-binding enzyme C-terminal domain-containing protein</fullName>
    </recommendedName>
</protein>
<accession>A0ABS0D308</accession>
<dbReference type="Proteomes" id="UP000702209">
    <property type="component" value="Unassembled WGS sequence"/>
</dbReference>
<reference evidence="2 3" key="1">
    <citation type="submission" date="2020-10" db="EMBL/GenBank/DDBJ databases">
        <title>Identification of Nocardia species via Next-generation sequencing and recognition of intraspecies genetic diversity.</title>
        <authorList>
            <person name="Li P."/>
            <person name="Li P."/>
            <person name="Lu B."/>
        </authorList>
    </citation>
    <scope>NUCLEOTIDE SEQUENCE [LARGE SCALE GENOMIC DNA]</scope>
    <source>
        <strain evidence="2 3">BJ06-0157</strain>
    </source>
</reference>
<evidence type="ECO:0000313" key="2">
    <source>
        <dbReference type="EMBL" id="MBF6303202.1"/>
    </source>
</evidence>
<feature type="non-terminal residue" evidence="2">
    <location>
        <position position="1"/>
    </location>
</feature>
<dbReference type="InterPro" id="IPR025110">
    <property type="entry name" value="AMP-bd_C"/>
</dbReference>